<organism evidence="3 4">
    <name type="scientific">Microbispora siamensis</name>
    <dbReference type="NCBI Taxonomy" id="564413"/>
    <lineage>
        <taxon>Bacteria</taxon>
        <taxon>Bacillati</taxon>
        <taxon>Actinomycetota</taxon>
        <taxon>Actinomycetes</taxon>
        <taxon>Streptosporangiales</taxon>
        <taxon>Streptosporangiaceae</taxon>
        <taxon>Microbispora</taxon>
    </lineage>
</organism>
<dbReference type="CDD" id="cd10318">
    <property type="entry name" value="RGL11"/>
    <property type="match status" value="1"/>
</dbReference>
<accession>A0ABQ4GUZ6</accession>
<dbReference type="PANTHER" id="PTHR43118">
    <property type="entry name" value="RHAMNOGALACTURONAN LYASE (EUROFUNG)"/>
    <property type="match status" value="1"/>
</dbReference>
<dbReference type="InterPro" id="IPR034641">
    <property type="entry name" value="RGL11"/>
</dbReference>
<dbReference type="InterPro" id="IPR041624">
    <property type="entry name" value="RGI_lyase"/>
</dbReference>
<dbReference type="SUPFAM" id="SSF69318">
    <property type="entry name" value="Integrin alpha N-terminal domain"/>
    <property type="match status" value="1"/>
</dbReference>
<comment type="caution">
    <text evidence="3">The sequence shown here is derived from an EMBL/GenBank/DDBJ whole genome shotgun (WGS) entry which is preliminary data.</text>
</comment>
<keyword evidence="4" id="KW-1185">Reference proteome</keyword>
<dbReference type="Gene3D" id="2.60.40.10">
    <property type="entry name" value="Immunoglobulins"/>
    <property type="match status" value="1"/>
</dbReference>
<dbReference type="InterPro" id="IPR028994">
    <property type="entry name" value="Integrin_alpha_N"/>
</dbReference>
<reference evidence="3 4" key="1">
    <citation type="submission" date="2021-01" db="EMBL/GenBank/DDBJ databases">
        <title>Whole genome shotgun sequence of Microbispora siamensis NBRC 104113.</title>
        <authorList>
            <person name="Komaki H."/>
            <person name="Tamura T."/>
        </authorList>
    </citation>
    <scope>NUCLEOTIDE SEQUENCE [LARGE SCALE GENOMIC DNA]</scope>
    <source>
        <strain evidence="3 4">NBRC 104113</strain>
    </source>
</reference>
<evidence type="ECO:0000259" key="2">
    <source>
        <dbReference type="Pfam" id="PF21348"/>
    </source>
</evidence>
<evidence type="ECO:0000259" key="1">
    <source>
        <dbReference type="Pfam" id="PF18370"/>
    </source>
</evidence>
<dbReference type="EMBL" id="BOOF01000039">
    <property type="protein sequence ID" value="GIH65239.1"/>
    <property type="molecule type" value="Genomic_DNA"/>
</dbReference>
<sequence length="579" mass="62053">MEDLDRGLVSVRSGSGNLVSWRLLGTESIGTGFNVYRGSTKLNSSPITNSTNYFDSGAAADATYTVRAVVNGAEQAASETSLRFTGGDHLDVPIQPPSGGTTPDGVAYTYSANDAGVGDLDGDGQYEFVLKWDPSNSKDNSQSGYTGDVFVDAYKLNGTRMWRIDLGRNIRAGAHYTQFQVYDYDGDGRAEVAMKTADGTKDGTGKTIGNASADYRNSSGYVLSGPEYLTMFNGRTGAAMSTVNYDPPRGTVSSWGDSYGNRVDRFLAATAYLDGQRPSLIMSRGYYTRTVVAAWDFRNGSLVERWKFDSNSAGSQYAGQGNHNLAVADVDADGKDEIVFGAMAINDNGSPLWNTGNGHGDALHVGDLDPSRAGLEVFKVDEDTSKPAAWMADARTGSIIWSNASCGCDNGRGVSDDVWAGSPGAESWSSAVSGVFNSKGQNVGRKPGSANFLAWWDADPVRELLDGTHIDKYGTSGDTRLLTASGVHSNNGTKSTPSLSADLFGDWREEVVWPTSDNTALRIYSTTTAASRQIYTLMHDPTYRVAVAWQNTAYNQPPHTGFFLGDGMATPARPNIYLR</sequence>
<feature type="domain" description="Rhamnogalacturonan I lyase beta-sheet" evidence="1">
    <location>
        <begin position="1"/>
        <end position="80"/>
    </location>
</feature>
<protein>
    <submittedName>
        <fullName evidence="3">Rhamnogalacturonan lyase</fullName>
    </submittedName>
</protein>
<proteinExistence type="predicted"/>
<dbReference type="GO" id="GO:0016829">
    <property type="term" value="F:lyase activity"/>
    <property type="evidence" value="ECO:0007669"/>
    <property type="project" value="UniProtKB-KW"/>
</dbReference>
<gene>
    <name evidence="3" type="ORF">Msi02_60560</name>
</gene>
<dbReference type="Pfam" id="PF18370">
    <property type="entry name" value="RGI_lyase"/>
    <property type="match status" value="1"/>
</dbReference>
<dbReference type="Proteomes" id="UP000660454">
    <property type="component" value="Unassembled WGS sequence"/>
</dbReference>
<dbReference type="Pfam" id="PF21348">
    <property type="entry name" value="RGL11_C"/>
    <property type="match status" value="1"/>
</dbReference>
<dbReference type="InterPro" id="IPR013783">
    <property type="entry name" value="Ig-like_fold"/>
</dbReference>
<dbReference type="InterPro" id="IPR049366">
    <property type="entry name" value="RGL11_C"/>
</dbReference>
<dbReference type="RefSeq" id="WP_204051340.1">
    <property type="nucleotide sequence ID" value="NZ_BOOF01000039.1"/>
</dbReference>
<evidence type="ECO:0000313" key="3">
    <source>
        <dbReference type="EMBL" id="GIH65239.1"/>
    </source>
</evidence>
<name>A0ABQ4GUZ6_9ACTN</name>
<dbReference type="PANTHER" id="PTHR43118:SF1">
    <property type="entry name" value="RHAMNOGALACTURONAN LYASE (EUROFUNG)"/>
    <property type="match status" value="1"/>
</dbReference>
<evidence type="ECO:0000313" key="4">
    <source>
        <dbReference type="Proteomes" id="UP000660454"/>
    </source>
</evidence>
<feature type="domain" description="Rhamnogalacturonan lyase family 11 C-terminal" evidence="2">
    <location>
        <begin position="90"/>
        <end position="574"/>
    </location>
</feature>
<keyword evidence="3" id="KW-0456">Lyase</keyword>